<dbReference type="SUPFAM" id="SSF52402">
    <property type="entry name" value="Adenine nucleotide alpha hydrolases-like"/>
    <property type="match status" value="1"/>
</dbReference>
<feature type="domain" description="UspA" evidence="2">
    <location>
        <begin position="1"/>
        <end position="126"/>
    </location>
</feature>
<dbReference type="InterPro" id="IPR014729">
    <property type="entry name" value="Rossmann-like_a/b/a_fold"/>
</dbReference>
<keyword evidence="4" id="KW-1185">Reference proteome</keyword>
<dbReference type="PANTHER" id="PTHR46268">
    <property type="entry name" value="STRESS RESPONSE PROTEIN NHAX"/>
    <property type="match status" value="1"/>
</dbReference>
<dbReference type="STRING" id="1121476.SAMN02745751_02817"/>
<dbReference type="InterPro" id="IPR006016">
    <property type="entry name" value="UspA"/>
</dbReference>
<evidence type="ECO:0000313" key="4">
    <source>
        <dbReference type="Proteomes" id="UP000184052"/>
    </source>
</evidence>
<evidence type="ECO:0000259" key="2">
    <source>
        <dbReference type="Pfam" id="PF00582"/>
    </source>
</evidence>
<dbReference type="Gene3D" id="3.40.50.620">
    <property type="entry name" value="HUPs"/>
    <property type="match status" value="1"/>
</dbReference>
<dbReference type="EMBL" id="FQZL01000025">
    <property type="protein sequence ID" value="SHJ55122.1"/>
    <property type="molecule type" value="Genomic_DNA"/>
</dbReference>
<organism evidence="3 4">
    <name type="scientific">Dethiosulfatibacter aminovorans DSM 17477</name>
    <dbReference type="NCBI Taxonomy" id="1121476"/>
    <lineage>
        <taxon>Bacteria</taxon>
        <taxon>Bacillati</taxon>
        <taxon>Bacillota</taxon>
        <taxon>Tissierellia</taxon>
        <taxon>Dethiosulfatibacter</taxon>
    </lineage>
</organism>
<dbReference type="RefSeq" id="WP_073050208.1">
    <property type="nucleotide sequence ID" value="NZ_FQZL01000025.1"/>
</dbReference>
<dbReference type="InterPro" id="IPR006015">
    <property type="entry name" value="Universal_stress_UspA"/>
</dbReference>
<comment type="similarity">
    <text evidence="1">Belongs to the universal stress protein A family.</text>
</comment>
<reference evidence="3 4" key="1">
    <citation type="submission" date="2016-11" db="EMBL/GenBank/DDBJ databases">
        <authorList>
            <person name="Jaros S."/>
            <person name="Januszkiewicz K."/>
            <person name="Wedrychowicz H."/>
        </authorList>
    </citation>
    <scope>NUCLEOTIDE SEQUENCE [LARGE SCALE GENOMIC DNA]</scope>
    <source>
        <strain evidence="3 4">DSM 17477</strain>
    </source>
</reference>
<sequence>MKRILFPTDGSMGCQKALDIAEDLANKFESELMIFHVFDYHVVTTEEEGKEMIKKTVEYFEKRGVNATSKVVKGYPAADILDEAEKGGYDLIIMCTHGMSAGKRFLLGSVTNKVLHHATVPMLIVR</sequence>
<dbReference type="PRINTS" id="PR01438">
    <property type="entry name" value="UNVRSLSTRESS"/>
</dbReference>
<dbReference type="AlphaFoldDB" id="A0A1M6K832"/>
<evidence type="ECO:0000313" key="3">
    <source>
        <dbReference type="EMBL" id="SHJ55122.1"/>
    </source>
</evidence>
<gene>
    <name evidence="3" type="ORF">SAMN02745751_02817</name>
</gene>
<evidence type="ECO:0000256" key="1">
    <source>
        <dbReference type="ARBA" id="ARBA00008791"/>
    </source>
</evidence>
<protein>
    <submittedName>
        <fullName evidence="3">Nucleotide-binding universal stress protein, UspA family</fullName>
    </submittedName>
</protein>
<accession>A0A1M6K832</accession>
<dbReference type="OrthoDB" id="9794782at2"/>
<dbReference type="PANTHER" id="PTHR46268:SF6">
    <property type="entry name" value="UNIVERSAL STRESS PROTEIN UP12"/>
    <property type="match status" value="1"/>
</dbReference>
<dbReference type="Proteomes" id="UP000184052">
    <property type="component" value="Unassembled WGS sequence"/>
</dbReference>
<dbReference type="Pfam" id="PF00582">
    <property type="entry name" value="Usp"/>
    <property type="match status" value="1"/>
</dbReference>
<dbReference type="CDD" id="cd00293">
    <property type="entry name" value="USP-like"/>
    <property type="match status" value="1"/>
</dbReference>
<name>A0A1M6K832_9FIRM</name>
<proteinExistence type="inferred from homology"/>